<name>X1RCU8_9ZZZZ</name>
<organism evidence="2">
    <name type="scientific">marine sediment metagenome</name>
    <dbReference type="NCBI Taxonomy" id="412755"/>
    <lineage>
        <taxon>unclassified sequences</taxon>
        <taxon>metagenomes</taxon>
        <taxon>ecological metagenomes</taxon>
    </lineage>
</organism>
<dbReference type="InterPro" id="IPR036105">
    <property type="entry name" value="DiNase_FeMo-co_biosyn_sf"/>
</dbReference>
<dbReference type="PANTHER" id="PTHR42983">
    <property type="entry name" value="DINITROGENASE IRON-MOLYBDENUM COFACTOR PROTEIN-RELATED"/>
    <property type="match status" value="1"/>
</dbReference>
<dbReference type="CDD" id="cd00851">
    <property type="entry name" value="MTH1175"/>
    <property type="match status" value="1"/>
</dbReference>
<evidence type="ECO:0000313" key="2">
    <source>
        <dbReference type="EMBL" id="GAI78398.1"/>
    </source>
</evidence>
<protein>
    <recommendedName>
        <fullName evidence="1">Dinitrogenase iron-molybdenum cofactor biosynthesis domain-containing protein</fullName>
    </recommendedName>
</protein>
<dbReference type="InterPro" id="IPR003731">
    <property type="entry name" value="Di-Nase_FeMo-co_biosynth"/>
</dbReference>
<evidence type="ECO:0000259" key="1">
    <source>
        <dbReference type="Pfam" id="PF02579"/>
    </source>
</evidence>
<accession>X1RCU8</accession>
<comment type="caution">
    <text evidence="2">The sequence shown here is derived from an EMBL/GenBank/DDBJ whole genome shotgun (WGS) entry which is preliminary data.</text>
</comment>
<dbReference type="EMBL" id="BARW01006616">
    <property type="protein sequence ID" value="GAI78398.1"/>
    <property type="molecule type" value="Genomic_DNA"/>
</dbReference>
<feature type="domain" description="Dinitrogenase iron-molybdenum cofactor biosynthesis" evidence="1">
    <location>
        <begin position="11"/>
        <end position="97"/>
    </location>
</feature>
<dbReference type="AlphaFoldDB" id="X1RCU8"/>
<proteinExistence type="predicted"/>
<dbReference type="PANTHER" id="PTHR42983:SF1">
    <property type="entry name" value="IRON-MOLYBDENUM PROTEIN"/>
    <property type="match status" value="1"/>
</dbReference>
<sequence length="110" mass="12042">MKIAIPLVSGKLSSHFGHCDQFGIYEIEENKIVSTKMENPPGHEPGALPKWLKENSVTLVLAGGMGSRAQNLFESFGIHVSIGVPSWTPEEIVKAYLEDKLPIGDNICDH</sequence>
<reference evidence="2" key="1">
    <citation type="journal article" date="2014" name="Front. Microbiol.">
        <title>High frequency of phylogenetically diverse reductive dehalogenase-homologous genes in deep subseafloor sedimentary metagenomes.</title>
        <authorList>
            <person name="Kawai M."/>
            <person name="Futagami T."/>
            <person name="Toyoda A."/>
            <person name="Takaki Y."/>
            <person name="Nishi S."/>
            <person name="Hori S."/>
            <person name="Arai W."/>
            <person name="Tsubouchi T."/>
            <person name="Morono Y."/>
            <person name="Uchiyama I."/>
            <person name="Ito T."/>
            <person name="Fujiyama A."/>
            <person name="Inagaki F."/>
            <person name="Takami H."/>
        </authorList>
    </citation>
    <scope>NUCLEOTIDE SEQUENCE</scope>
    <source>
        <strain evidence="2">Expedition CK06-06</strain>
    </source>
</reference>
<dbReference type="InterPro" id="IPR033913">
    <property type="entry name" value="MTH1175_dom"/>
</dbReference>
<dbReference type="SUPFAM" id="SSF53146">
    <property type="entry name" value="Nitrogenase accessory factor-like"/>
    <property type="match status" value="1"/>
</dbReference>
<gene>
    <name evidence="2" type="ORF">S12H4_13897</name>
</gene>
<dbReference type="Pfam" id="PF02579">
    <property type="entry name" value="Nitro_FeMo-Co"/>
    <property type="match status" value="1"/>
</dbReference>
<dbReference type="Gene3D" id="3.30.420.130">
    <property type="entry name" value="Dinitrogenase iron-molybdenum cofactor biosynthesis domain"/>
    <property type="match status" value="1"/>
</dbReference>